<dbReference type="Proteomes" id="UP000243525">
    <property type="component" value="Unassembled WGS sequence"/>
</dbReference>
<keyword evidence="1" id="KW-0472">Membrane</keyword>
<keyword evidence="1" id="KW-1133">Transmembrane helix</keyword>
<dbReference type="EMBL" id="QAAD01000022">
    <property type="protein sequence ID" value="PTN06339.1"/>
    <property type="molecule type" value="Genomic_DNA"/>
</dbReference>
<gene>
    <name evidence="2" type="ORF">C8N47_12221</name>
</gene>
<feature type="transmembrane region" description="Helical" evidence="1">
    <location>
        <begin position="15"/>
        <end position="31"/>
    </location>
</feature>
<sequence>MFVAFVDKRKIDERLFLVIGMLYFCMYLIYLQDDLRVAVKSPQQKEEPEMKKDEEYTMRLFFPGSKQRNSLLVVTHEKCRMHAHRTIRLKDGQVESGMIN</sequence>
<keyword evidence="1" id="KW-0812">Transmembrane</keyword>
<comment type="caution">
    <text evidence="2">The sequence shown here is derived from an EMBL/GenBank/DDBJ whole genome shotgun (WGS) entry which is preliminary data.</text>
</comment>
<reference evidence="2 3" key="1">
    <citation type="submission" date="2018-04" db="EMBL/GenBank/DDBJ databases">
        <title>Genomic Encyclopedia of Archaeal and Bacterial Type Strains, Phase II (KMG-II): from individual species to whole genera.</title>
        <authorList>
            <person name="Goeker M."/>
        </authorList>
    </citation>
    <scope>NUCLEOTIDE SEQUENCE [LARGE SCALE GENOMIC DNA]</scope>
    <source>
        <strain evidence="2 3">DSM 28823</strain>
    </source>
</reference>
<keyword evidence="3" id="KW-1185">Reference proteome</keyword>
<dbReference type="AlphaFoldDB" id="A0A2T5BY36"/>
<protein>
    <submittedName>
        <fullName evidence="2">Uncharacterized protein</fullName>
    </submittedName>
</protein>
<evidence type="ECO:0000256" key="1">
    <source>
        <dbReference type="SAM" id="Phobius"/>
    </source>
</evidence>
<evidence type="ECO:0000313" key="3">
    <source>
        <dbReference type="Proteomes" id="UP000243525"/>
    </source>
</evidence>
<accession>A0A2T5BY36</accession>
<dbReference type="RefSeq" id="WP_107823561.1">
    <property type="nucleotide sequence ID" value="NZ_OY782574.1"/>
</dbReference>
<name>A0A2T5BY36_9BACT</name>
<proteinExistence type="predicted"/>
<organism evidence="2 3">
    <name type="scientific">Mangrovibacterium marinum</name>
    <dbReference type="NCBI Taxonomy" id="1639118"/>
    <lineage>
        <taxon>Bacteria</taxon>
        <taxon>Pseudomonadati</taxon>
        <taxon>Bacteroidota</taxon>
        <taxon>Bacteroidia</taxon>
        <taxon>Marinilabiliales</taxon>
        <taxon>Prolixibacteraceae</taxon>
        <taxon>Mangrovibacterium</taxon>
    </lineage>
</organism>
<evidence type="ECO:0000313" key="2">
    <source>
        <dbReference type="EMBL" id="PTN06339.1"/>
    </source>
</evidence>